<dbReference type="EMBL" id="JBHMAA010000007">
    <property type="protein sequence ID" value="MFB9948253.1"/>
    <property type="molecule type" value="Genomic_DNA"/>
</dbReference>
<dbReference type="Pfam" id="PF00710">
    <property type="entry name" value="Asparaginase"/>
    <property type="match status" value="1"/>
</dbReference>
<gene>
    <name evidence="6" type="ORF">ACFFP0_05300</name>
</gene>
<dbReference type="InterPro" id="IPR036152">
    <property type="entry name" value="Asp/glu_Ase-like_sf"/>
</dbReference>
<dbReference type="PIRSF" id="PIRSF001220">
    <property type="entry name" value="L-ASNase_gatD"/>
    <property type="match status" value="1"/>
</dbReference>
<dbReference type="PRINTS" id="PR00139">
    <property type="entry name" value="ASNGLNASE"/>
</dbReference>
<dbReference type="InterPro" id="IPR027474">
    <property type="entry name" value="L-asparaginase_N"/>
</dbReference>
<dbReference type="PANTHER" id="PTHR11707:SF28">
    <property type="entry name" value="60 KDA LYSOPHOSPHOLIPASE"/>
    <property type="match status" value="1"/>
</dbReference>
<name>A0ABV6AEY9_9HYPH</name>
<dbReference type="InterPro" id="IPR027473">
    <property type="entry name" value="L-asparaginase_C"/>
</dbReference>
<feature type="domain" description="L-asparaginase N-terminal" evidence="4">
    <location>
        <begin position="5"/>
        <end position="200"/>
    </location>
</feature>
<dbReference type="PROSITE" id="PS00144">
    <property type="entry name" value="ASN_GLN_ASE_1"/>
    <property type="match status" value="1"/>
</dbReference>
<dbReference type="InterPro" id="IPR037152">
    <property type="entry name" value="L-asparaginase_N_sf"/>
</dbReference>
<comment type="caution">
    <text evidence="6">The sequence shown here is derived from an EMBL/GenBank/DDBJ whole genome shotgun (WGS) entry which is preliminary data.</text>
</comment>
<dbReference type="CDD" id="cd08964">
    <property type="entry name" value="L-asparaginase_II"/>
    <property type="match status" value="1"/>
</dbReference>
<protein>
    <submittedName>
        <fullName evidence="6">Asparaginase</fullName>
    </submittedName>
</protein>
<feature type="domain" description="Asparaginase/glutaminase C-terminal" evidence="5">
    <location>
        <begin position="220"/>
        <end position="329"/>
    </location>
</feature>
<evidence type="ECO:0000256" key="1">
    <source>
        <dbReference type="ARBA" id="ARBA00010518"/>
    </source>
</evidence>
<evidence type="ECO:0000313" key="7">
    <source>
        <dbReference type="Proteomes" id="UP001589692"/>
    </source>
</evidence>
<dbReference type="RefSeq" id="WP_377257344.1">
    <property type="nucleotide sequence ID" value="NZ_JBHMAA010000007.1"/>
</dbReference>
<dbReference type="PROSITE" id="PS51732">
    <property type="entry name" value="ASN_GLN_ASE_3"/>
    <property type="match status" value="1"/>
</dbReference>
<evidence type="ECO:0000256" key="3">
    <source>
        <dbReference type="PROSITE-ProRule" id="PRU10099"/>
    </source>
</evidence>
<evidence type="ECO:0000259" key="4">
    <source>
        <dbReference type="Pfam" id="PF00710"/>
    </source>
</evidence>
<comment type="similarity">
    <text evidence="1">Belongs to the asparaginase 1 family.</text>
</comment>
<dbReference type="PANTHER" id="PTHR11707">
    <property type="entry name" value="L-ASPARAGINASE"/>
    <property type="match status" value="1"/>
</dbReference>
<keyword evidence="2" id="KW-0378">Hydrolase</keyword>
<dbReference type="SMART" id="SM00870">
    <property type="entry name" value="Asparaginase"/>
    <property type="match status" value="1"/>
</dbReference>
<dbReference type="Gene3D" id="3.40.50.40">
    <property type="match status" value="1"/>
</dbReference>
<dbReference type="Gene3D" id="3.40.50.1170">
    <property type="entry name" value="L-asparaginase, N-terminal domain"/>
    <property type="match status" value="1"/>
</dbReference>
<dbReference type="InterPro" id="IPR020827">
    <property type="entry name" value="Asparaginase/glutaminase_AS1"/>
</dbReference>
<dbReference type="PIRSF" id="PIRSF500176">
    <property type="entry name" value="L_ASNase"/>
    <property type="match status" value="1"/>
</dbReference>
<dbReference type="SFLD" id="SFLDS00057">
    <property type="entry name" value="Glutaminase/Asparaginase"/>
    <property type="match status" value="1"/>
</dbReference>
<evidence type="ECO:0000259" key="5">
    <source>
        <dbReference type="Pfam" id="PF17763"/>
    </source>
</evidence>
<feature type="active site" evidence="3">
    <location>
        <position position="14"/>
    </location>
</feature>
<dbReference type="InterPro" id="IPR006034">
    <property type="entry name" value="Asparaginase/glutaminase-like"/>
</dbReference>
<organism evidence="6 7">
    <name type="scientific">Rhizobium puerariae</name>
    <dbReference type="NCBI Taxonomy" id="1585791"/>
    <lineage>
        <taxon>Bacteria</taxon>
        <taxon>Pseudomonadati</taxon>
        <taxon>Pseudomonadota</taxon>
        <taxon>Alphaproteobacteria</taxon>
        <taxon>Hyphomicrobiales</taxon>
        <taxon>Rhizobiaceae</taxon>
        <taxon>Rhizobium/Agrobacterium group</taxon>
        <taxon>Rhizobium</taxon>
    </lineage>
</organism>
<evidence type="ECO:0000313" key="6">
    <source>
        <dbReference type="EMBL" id="MFB9948253.1"/>
    </source>
</evidence>
<dbReference type="Proteomes" id="UP001589692">
    <property type="component" value="Unassembled WGS sequence"/>
</dbReference>
<evidence type="ECO:0000256" key="2">
    <source>
        <dbReference type="ARBA" id="ARBA00022801"/>
    </source>
</evidence>
<sequence>MRKPKIAIIGTGGTISSLAGHPLEILNYGANGSLECDAVVAMFPVLNELADILPIRFKAVPSFNIYYPEWRDLLRLIRETERDDPDIDGFVVLHGTGSLEETAYFLSLTVETPKPVVVTGAQRPPSALSSDAGLNLANAVRAAGDPACRDMGVLVLMNDELHAPRDVTKVSTLRLDTFRSPDKGPLGFVDGDAITIYRRTVRRRAPADRFDIAGLEALPRVDILYCYAGSDGAAARAFVGAGARGVVSAGFAPGYTGDADAAVLARAVQEDGLVVVQASRGGSGRTFESRRARDSGFIPADDLNPQKARLLLALALTRTSSSEEIAELFRLY</sequence>
<accession>A0ABV6AEY9</accession>
<reference evidence="6 7" key="1">
    <citation type="submission" date="2024-09" db="EMBL/GenBank/DDBJ databases">
        <authorList>
            <person name="Sun Q."/>
            <person name="Mori K."/>
        </authorList>
    </citation>
    <scope>NUCLEOTIDE SEQUENCE [LARGE SCALE GENOMIC DNA]</scope>
    <source>
        <strain evidence="6 7">TBRC 4938</strain>
    </source>
</reference>
<dbReference type="InterPro" id="IPR040919">
    <property type="entry name" value="Asparaginase_C"/>
</dbReference>
<proteinExistence type="inferred from homology"/>
<dbReference type="SUPFAM" id="SSF53774">
    <property type="entry name" value="Glutaminase/Asparaginase"/>
    <property type="match status" value="1"/>
</dbReference>
<keyword evidence="7" id="KW-1185">Reference proteome</keyword>
<dbReference type="InterPro" id="IPR004550">
    <property type="entry name" value="AsnASE_II"/>
</dbReference>
<dbReference type="Pfam" id="PF17763">
    <property type="entry name" value="Asparaginase_C"/>
    <property type="match status" value="1"/>
</dbReference>